<dbReference type="Pfam" id="PF13739">
    <property type="entry name" value="PdaC"/>
    <property type="match status" value="1"/>
</dbReference>
<dbReference type="AlphaFoldDB" id="A0A9D9DJD9"/>
<dbReference type="Gene3D" id="3.30.565.40">
    <property type="entry name" value="Fervidobacterium nodosum Rt17-B1 like"/>
    <property type="match status" value="1"/>
</dbReference>
<dbReference type="InterPro" id="IPR037126">
    <property type="entry name" value="PdaC/RsiV-like_sf"/>
</dbReference>
<reference evidence="2" key="2">
    <citation type="journal article" date="2021" name="PeerJ">
        <title>Extensive microbial diversity within the chicken gut microbiome revealed by metagenomics and culture.</title>
        <authorList>
            <person name="Gilroy R."/>
            <person name="Ravi A."/>
            <person name="Getino M."/>
            <person name="Pursley I."/>
            <person name="Horton D.L."/>
            <person name="Alikhan N.F."/>
            <person name="Baker D."/>
            <person name="Gharbi K."/>
            <person name="Hall N."/>
            <person name="Watson M."/>
            <person name="Adriaenssens E.M."/>
            <person name="Foster-Nyarko E."/>
            <person name="Jarju S."/>
            <person name="Secka A."/>
            <person name="Antonio M."/>
            <person name="Oren A."/>
            <person name="Chaudhuri R.R."/>
            <person name="La Ragione R."/>
            <person name="Hildebrand F."/>
            <person name="Pallen M.J."/>
        </authorList>
    </citation>
    <scope>NUCLEOTIDE SEQUENCE</scope>
    <source>
        <strain evidence="2">15467</strain>
    </source>
</reference>
<dbReference type="EMBL" id="JADINB010000050">
    <property type="protein sequence ID" value="MBO8428724.1"/>
    <property type="molecule type" value="Genomic_DNA"/>
</dbReference>
<protein>
    <submittedName>
        <fullName evidence="2">DUF4163 domain-containing protein</fullName>
    </submittedName>
</protein>
<dbReference type="Proteomes" id="UP000823635">
    <property type="component" value="Unassembled WGS sequence"/>
</dbReference>
<reference evidence="2" key="1">
    <citation type="submission" date="2020-10" db="EMBL/GenBank/DDBJ databases">
        <authorList>
            <person name="Gilroy R."/>
        </authorList>
    </citation>
    <scope>NUCLEOTIDE SEQUENCE</scope>
    <source>
        <strain evidence="2">15467</strain>
    </source>
</reference>
<dbReference type="Gene3D" id="3.90.640.20">
    <property type="entry name" value="Heat-shock cognate protein, ATPase"/>
    <property type="match status" value="1"/>
</dbReference>
<gene>
    <name evidence="2" type="ORF">IAC68_02175</name>
</gene>
<accession>A0A9D9DJD9</accession>
<proteinExistence type="predicted"/>
<comment type="caution">
    <text evidence="2">The sequence shown here is derived from an EMBL/GenBank/DDBJ whole genome shotgun (WGS) entry which is preliminary data.</text>
</comment>
<dbReference type="InterPro" id="IPR025303">
    <property type="entry name" value="PdaC"/>
</dbReference>
<sequence>MGLLLFSCSGEVVEVVDKSFSEELPGSYKMNVNSSFYTSTDAGLDASLAPLNDSLSALMDSYVAGFTENMKFLEDSVASGSGITGELLVKDTVFSATPELISVRYTVYEYTGGAHGNTTNMAFNYSPKEKRFLAKEELFTVGNAVVDSLLQGNFSNADSVYYALPTLNEASVNIAGEEAVFIYDRYVLGPYSAGEVEIRLPLESLK</sequence>
<evidence type="ECO:0000313" key="2">
    <source>
        <dbReference type="EMBL" id="MBO8428724.1"/>
    </source>
</evidence>
<evidence type="ECO:0000259" key="1">
    <source>
        <dbReference type="Pfam" id="PF13739"/>
    </source>
</evidence>
<feature type="domain" description="Deacetylase PdaC" evidence="1">
    <location>
        <begin position="59"/>
        <end position="118"/>
    </location>
</feature>
<name>A0A9D9DJD9_9BACT</name>
<organism evidence="2 3">
    <name type="scientific">Candidatus Egerieousia excrementavium</name>
    <dbReference type="NCBI Taxonomy" id="2840778"/>
    <lineage>
        <taxon>Bacteria</taxon>
        <taxon>Pseudomonadati</taxon>
        <taxon>Bacteroidota</taxon>
        <taxon>Bacteroidia</taxon>
        <taxon>Bacteroidales</taxon>
        <taxon>Candidatus Egerieousia</taxon>
    </lineage>
</organism>
<evidence type="ECO:0000313" key="3">
    <source>
        <dbReference type="Proteomes" id="UP000823635"/>
    </source>
</evidence>